<keyword evidence="3 12" id="KW-0645">Protease</keyword>
<dbReference type="NCBIfam" id="TIGR01543">
    <property type="entry name" value="proheadase_HK97"/>
    <property type="match status" value="1"/>
</dbReference>
<dbReference type="SUPFAM" id="SSF56563">
    <property type="entry name" value="Major capsid protein gp5"/>
    <property type="match status" value="1"/>
</dbReference>
<organism evidence="12">
    <name type="scientific">uncultured Caudovirales phage</name>
    <dbReference type="NCBI Taxonomy" id="2100421"/>
    <lineage>
        <taxon>Viruses</taxon>
        <taxon>Duplodnaviria</taxon>
        <taxon>Heunggongvirae</taxon>
        <taxon>Uroviricota</taxon>
        <taxon>Caudoviricetes</taxon>
        <taxon>Peduoviridae</taxon>
        <taxon>Maltschvirus</taxon>
        <taxon>Maltschvirus maltsch</taxon>
    </lineage>
</organism>
<evidence type="ECO:0000259" key="10">
    <source>
        <dbReference type="Pfam" id="PF04586"/>
    </source>
</evidence>
<dbReference type="InterPro" id="IPR024455">
    <property type="entry name" value="Phage_capsid"/>
</dbReference>
<gene>
    <name evidence="12" type="ORF">UFOVP273_137</name>
</gene>
<evidence type="ECO:0000256" key="4">
    <source>
        <dbReference type="ARBA" id="ARBA00022801"/>
    </source>
</evidence>
<evidence type="ECO:0000256" key="2">
    <source>
        <dbReference type="ARBA" id="ARBA00022612"/>
    </source>
</evidence>
<keyword evidence="4" id="KW-0378">Hydrolase</keyword>
<keyword evidence="5" id="KW-0946">Virion</keyword>
<dbReference type="InterPro" id="IPR054613">
    <property type="entry name" value="Peptidase_S78_dom"/>
</dbReference>
<dbReference type="Pfam" id="PF04586">
    <property type="entry name" value="Peptidase_S78"/>
    <property type="match status" value="1"/>
</dbReference>
<reference evidence="12" key="1">
    <citation type="submission" date="2020-04" db="EMBL/GenBank/DDBJ databases">
        <authorList>
            <person name="Chiriac C."/>
            <person name="Salcher M."/>
            <person name="Ghai R."/>
            <person name="Kavagutti S V."/>
        </authorList>
    </citation>
    <scope>NUCLEOTIDE SEQUENCE</scope>
</reference>
<evidence type="ECO:0000313" key="12">
    <source>
        <dbReference type="EMBL" id="CAB4134518.1"/>
    </source>
</evidence>
<feature type="coiled-coil region" evidence="8">
    <location>
        <begin position="213"/>
        <end position="324"/>
    </location>
</feature>
<feature type="compositionally biased region" description="Low complexity" evidence="9">
    <location>
        <begin position="423"/>
        <end position="442"/>
    </location>
</feature>
<accession>A0A6J5LIS3</accession>
<evidence type="ECO:0000256" key="7">
    <source>
        <dbReference type="ARBA" id="ARBA00023045"/>
    </source>
</evidence>
<dbReference type="GO" id="GO:0008233">
    <property type="term" value="F:peptidase activity"/>
    <property type="evidence" value="ECO:0007669"/>
    <property type="project" value="UniProtKB-KW"/>
</dbReference>
<comment type="subcellular location">
    <subcellularLocation>
        <location evidence="1">Virion</location>
    </subcellularLocation>
</comment>
<evidence type="ECO:0000256" key="1">
    <source>
        <dbReference type="ARBA" id="ARBA00004328"/>
    </source>
</evidence>
<dbReference type="GO" id="GO:0044423">
    <property type="term" value="C:virion component"/>
    <property type="evidence" value="ECO:0007669"/>
    <property type="project" value="UniProtKB-KW"/>
</dbReference>
<dbReference type="Pfam" id="PF05065">
    <property type="entry name" value="Phage_capsid"/>
    <property type="match status" value="1"/>
</dbReference>
<name>A0A6J5LIS3_9CAUD</name>
<keyword evidence="7" id="KW-1273">Viral capsid maturation</keyword>
<keyword evidence="6" id="KW-0118">Viral capsid assembly</keyword>
<dbReference type="GO" id="GO:0006508">
    <property type="term" value="P:proteolysis"/>
    <property type="evidence" value="ECO:0007669"/>
    <property type="project" value="UniProtKB-KW"/>
</dbReference>
<evidence type="ECO:0000256" key="8">
    <source>
        <dbReference type="SAM" id="Coils"/>
    </source>
</evidence>
<dbReference type="EMBL" id="LR796284">
    <property type="protein sequence ID" value="CAB4134518.1"/>
    <property type="molecule type" value="Genomic_DNA"/>
</dbReference>
<evidence type="ECO:0000256" key="6">
    <source>
        <dbReference type="ARBA" id="ARBA00022950"/>
    </source>
</evidence>
<feature type="region of interest" description="Disordered" evidence="9">
    <location>
        <begin position="423"/>
        <end position="444"/>
    </location>
</feature>
<evidence type="ECO:0000256" key="5">
    <source>
        <dbReference type="ARBA" id="ARBA00022844"/>
    </source>
</evidence>
<evidence type="ECO:0000256" key="3">
    <source>
        <dbReference type="ARBA" id="ARBA00022670"/>
    </source>
</evidence>
<keyword evidence="8" id="KW-0175">Coiled coil</keyword>
<evidence type="ECO:0000259" key="11">
    <source>
        <dbReference type="Pfam" id="PF05065"/>
    </source>
</evidence>
<keyword evidence="2" id="KW-1188">Viral release from host cell</keyword>
<proteinExistence type="predicted"/>
<evidence type="ECO:0000256" key="9">
    <source>
        <dbReference type="SAM" id="MobiDB-lite"/>
    </source>
</evidence>
<dbReference type="InterPro" id="IPR006433">
    <property type="entry name" value="Prohead_protease"/>
</dbReference>
<feature type="domain" description="Phage capsid-like C-terminal" evidence="11">
    <location>
        <begin position="373"/>
        <end position="605"/>
    </location>
</feature>
<feature type="domain" description="Prohead serine protease" evidence="10">
    <location>
        <begin position="36"/>
        <end position="167"/>
    </location>
</feature>
<sequence length="668" mass="72355">MDKEKVLFIDSAFTISKSIVNKDAMPTDPDGDAPQDNGDQSIYIEGYASTNDVDRAGDVVSTAVWETGLKNYLNNPIILANHDYEDPIGRMVDYKIDSKGLWIKARISPAAELYGLIKDGVVTAFSIGFKIVDAEYNSAAEVFVIKQIELMEISVVSVPCNQNTLFSLSKAFTSEEEFRKFKEAFADKQNSAKGLENADPATTQKSKEWNMDKDELQKMLADTAAKAAEEAERRLSERVAAEKAAAEAKARQEAELEARIKSAVEARISVEKSGAEKLLEEVTKRLEAETANSKKALEDLAGTIKEKTEELAKLQNSKMNFTDKGASKDANYADIEKAVLLGKVSGKGLNTKFGEQLREKIGQHMPSATWELEVSTHMEAEVRRRLVVAPLFRTIQMNTNVMTMPVNPEAGLANWVTNAQFGTTSSTGGTTATTGQTPGSGSPHTLKEITLNAYKVATNEYLAYEEEEDSLLVIMPIVRDAMVRRLARAVDRAYLLGAGSGSDPVKGVAIYNATSTVVPTNTSTASVANLRALRKGLGAWGLDPSEIVFVVSTEVYYDLLDDTTFQTMNQVGPMATLLTGQVGTIGNTPVLVSGEFPTKAGGAATASTNIGAVCFAPGNFLAGNQRGLRFDTQELVETQRRVLVGSLRTGMTQVTTNLGSGVQTLRWS</sequence>
<dbReference type="NCBIfam" id="TIGR01554">
    <property type="entry name" value="major_cap_HK97"/>
    <property type="match status" value="1"/>
</dbReference>
<protein>
    <submittedName>
        <fullName evidence="12">Prohead protease</fullName>
    </submittedName>
</protein>
<dbReference type="InterPro" id="IPR054612">
    <property type="entry name" value="Phage_capsid-like_C"/>
</dbReference>
<dbReference type="GO" id="GO:0046797">
    <property type="term" value="P:viral procapsid maturation"/>
    <property type="evidence" value="ECO:0007669"/>
    <property type="project" value="UniProtKB-KW"/>
</dbReference>